<proteinExistence type="predicted"/>
<dbReference type="InterPro" id="IPR011009">
    <property type="entry name" value="Kinase-like_dom_sf"/>
</dbReference>
<dbReference type="FunFam" id="1.10.510.10:FF:000994">
    <property type="entry name" value="Hypoxia Inhibited Receptor tyrosine kinase"/>
    <property type="match status" value="1"/>
</dbReference>
<dbReference type="InterPro" id="IPR008266">
    <property type="entry name" value="Tyr_kinase_AS"/>
</dbReference>
<dbReference type="Pfam" id="PF07714">
    <property type="entry name" value="PK_Tyr_Ser-Thr"/>
    <property type="match status" value="1"/>
</dbReference>
<dbReference type="PROSITE" id="PS00109">
    <property type="entry name" value="PROTEIN_KINASE_TYR"/>
    <property type="match status" value="1"/>
</dbReference>
<dbReference type="InterPro" id="IPR050122">
    <property type="entry name" value="RTK"/>
</dbReference>
<feature type="domain" description="Protein kinase" evidence="3">
    <location>
        <begin position="596"/>
        <end position="891"/>
    </location>
</feature>
<dbReference type="CDD" id="cd00192">
    <property type="entry name" value="PTKc"/>
    <property type="match status" value="1"/>
</dbReference>
<gene>
    <name evidence="4" type="ORF">niasHT_036437</name>
</gene>
<organism evidence="4 5">
    <name type="scientific">Heterodera trifolii</name>
    <dbReference type="NCBI Taxonomy" id="157864"/>
    <lineage>
        <taxon>Eukaryota</taxon>
        <taxon>Metazoa</taxon>
        <taxon>Ecdysozoa</taxon>
        <taxon>Nematoda</taxon>
        <taxon>Chromadorea</taxon>
        <taxon>Rhabditida</taxon>
        <taxon>Tylenchina</taxon>
        <taxon>Tylenchomorpha</taxon>
        <taxon>Tylenchoidea</taxon>
        <taxon>Heteroderidae</taxon>
        <taxon>Heteroderinae</taxon>
        <taxon>Heterodera</taxon>
    </lineage>
</organism>
<evidence type="ECO:0000313" key="4">
    <source>
        <dbReference type="EMBL" id="KAL3069645.1"/>
    </source>
</evidence>
<keyword evidence="2" id="KW-1133">Transmembrane helix</keyword>
<evidence type="ECO:0000259" key="3">
    <source>
        <dbReference type="PROSITE" id="PS50011"/>
    </source>
</evidence>
<dbReference type="PROSITE" id="PS50011">
    <property type="entry name" value="PROTEIN_KINASE_DOM"/>
    <property type="match status" value="1"/>
</dbReference>
<evidence type="ECO:0000256" key="1">
    <source>
        <dbReference type="SAM" id="MobiDB-lite"/>
    </source>
</evidence>
<dbReference type="AlphaFoldDB" id="A0ABD2HXW2"/>
<reference evidence="4 5" key="1">
    <citation type="submission" date="2024-10" db="EMBL/GenBank/DDBJ databases">
        <authorList>
            <person name="Kim D."/>
        </authorList>
    </citation>
    <scope>NUCLEOTIDE SEQUENCE [LARGE SCALE GENOMIC DNA]</scope>
    <source>
        <strain evidence="4">BH-2024</strain>
    </source>
</reference>
<dbReference type="Gene3D" id="3.30.200.20">
    <property type="entry name" value="Phosphorylase Kinase, domain 1"/>
    <property type="match status" value="1"/>
</dbReference>
<dbReference type="InterPro" id="IPR000719">
    <property type="entry name" value="Prot_kinase_dom"/>
</dbReference>
<dbReference type="SUPFAM" id="SSF56112">
    <property type="entry name" value="Protein kinase-like (PK-like)"/>
    <property type="match status" value="1"/>
</dbReference>
<feature type="region of interest" description="Disordered" evidence="1">
    <location>
        <begin position="49"/>
        <end position="70"/>
    </location>
</feature>
<feature type="transmembrane region" description="Helical" evidence="2">
    <location>
        <begin position="524"/>
        <end position="550"/>
    </location>
</feature>
<accession>A0ABD2HXW2</accession>
<dbReference type="SMART" id="SM00219">
    <property type="entry name" value="TyrKc"/>
    <property type="match status" value="1"/>
</dbReference>
<evidence type="ECO:0000313" key="5">
    <source>
        <dbReference type="Proteomes" id="UP001620626"/>
    </source>
</evidence>
<dbReference type="Proteomes" id="UP001620626">
    <property type="component" value="Unassembled WGS sequence"/>
</dbReference>
<dbReference type="Gene3D" id="1.10.510.10">
    <property type="entry name" value="Transferase(Phosphotransferase) domain 1"/>
    <property type="match status" value="1"/>
</dbReference>
<dbReference type="EMBL" id="JBICBT010001391">
    <property type="protein sequence ID" value="KAL3069645.1"/>
    <property type="molecule type" value="Genomic_DNA"/>
</dbReference>
<evidence type="ECO:0000256" key="2">
    <source>
        <dbReference type="SAM" id="Phobius"/>
    </source>
</evidence>
<keyword evidence="2" id="KW-0472">Membrane</keyword>
<keyword evidence="5" id="KW-1185">Reference proteome</keyword>
<dbReference type="PANTHER" id="PTHR24416:SF583">
    <property type="entry name" value="RECEPTOR PROTEIN-TYROSINE KINASE"/>
    <property type="match status" value="1"/>
</dbReference>
<dbReference type="PANTHER" id="PTHR24416">
    <property type="entry name" value="TYROSINE-PROTEIN KINASE RECEPTOR"/>
    <property type="match status" value="1"/>
</dbReference>
<keyword evidence="2" id="KW-0812">Transmembrane</keyword>
<name>A0ABD2HXW2_9BILA</name>
<comment type="caution">
    <text evidence="4">The sequence shown here is derived from an EMBL/GenBank/DDBJ whole genome shotgun (WGS) entry which is preliminary data.</text>
</comment>
<dbReference type="InterPro" id="IPR001245">
    <property type="entry name" value="Ser-Thr/Tyr_kinase_cat_dom"/>
</dbReference>
<sequence length="1093" mass="123665">MVDCCWATDARCADGTGWLWRAGCAQATNFEALLADQPLVVMRMDEQPVAGGGEAHHQPTAAQSQQQHNKMHAEEAGLKYMLYENNNECWKKCKDIGLPEDFGDKKGHHPKIQVPKDVEAIYNENMTIDLSWSQTSAPNGELTKIYLLQMETEFPNRQISQIYTTDHFINGMTPSSADTICAPISIKVASVSAKNELSQWSNAVQLEPDGPQIAGKMDIVHVKFNSTAFSYDDYVSNATLDIELRFSMNSAWPMGIEDLEVAPIFHLINCVVPNLEHAFPAPEFHHGSSDDTVQAFVGADLMYRQCKFAFEADEVRSNRCGSSFHITPDEKDLQIIEINCDTVNGSDCGKRAKTNSEAPICGQFADFNFTIIEDNFNDINQTENIAVNITFTPFKRIQKMQPNYYVALYGNGKEPQNSAKNYRLLNPTVDLIDIIGEETNCAEFTTDKSCKRIKNDNSIILDGLVRNKLYGVLLCSVIDPHNTNYPVNDTKQYSKPLVYRLFLQARESIWNGSMENVDKERENYIFWIVGGSGILCAILLILIVTIFFAYCRQRDKNRKNQANMEHLRRNRDQRYTDFPARSREDQWELERRNLIIYEDKRLGSGAFGSVYLGKLVGLQNGNQSSIALMRAENSLVAVKMLPEYADDLSKSDFLREIGLMKSLGFHERLVNMLACVTQSEPYCLIVEYCCDGDLLQFLRARCKYMLELDEAGVKYMDPNCEADFDRAMIMTVKQLLVFAVQISYGLEYLSQKGFVHRDVAARNILVQDKTYAKIGDFGLCRFIYADSSNYKSRGGRLPIKWMAPEAIRHYEFTTSSDVWSFGVLMFEIITLGGTPYPGMQPDEMLLYLESGKRMIQPDNCPDDYYRVMCSCWTGDPRMRQDFAQIRQQLALQLENVSDEYAYLKLDAKKDYYNVSYGELKTQCGKEEMPNIVDEDEQQNAQEEEKENESTIFACQSSQLVPPISTFPVPAADVPMQRGKLFASARKESGQQHFDKDEEHLFNETMGLVAMNSSASNTTTLAPSLIVSTKMGCTSASVTAVTNQPYNEHTVQADYISLATKLGLLETFLQVKLSSFGQHVIQPMYCTRVATHFG</sequence>
<dbReference type="PRINTS" id="PR00109">
    <property type="entry name" value="TYRKINASE"/>
</dbReference>
<protein>
    <recommendedName>
        <fullName evidence="3">Protein kinase domain-containing protein</fullName>
    </recommendedName>
</protein>
<dbReference type="InterPro" id="IPR020635">
    <property type="entry name" value="Tyr_kinase_cat_dom"/>
</dbReference>